<evidence type="ECO:0000259" key="3">
    <source>
        <dbReference type="Pfam" id="PF21906"/>
    </source>
</evidence>
<evidence type="ECO:0000259" key="2">
    <source>
        <dbReference type="Pfam" id="PF00293"/>
    </source>
</evidence>
<dbReference type="PANTHER" id="PTHR43736">
    <property type="entry name" value="ADP-RIBOSE PYROPHOSPHATASE"/>
    <property type="match status" value="1"/>
</dbReference>
<dbReference type="Proteomes" id="UP000287533">
    <property type="component" value="Unassembled WGS sequence"/>
</dbReference>
<feature type="compositionally biased region" description="Polar residues" evidence="1">
    <location>
        <begin position="263"/>
        <end position="276"/>
    </location>
</feature>
<accession>A0A430FN26</accession>
<protein>
    <submittedName>
        <fullName evidence="4">Phosphohydrolase</fullName>
    </submittedName>
</protein>
<feature type="domain" description="Nudix hydrolase" evidence="2">
    <location>
        <begin position="73"/>
        <end position="178"/>
    </location>
</feature>
<dbReference type="InterPro" id="IPR036390">
    <property type="entry name" value="WH_DNA-bd_sf"/>
</dbReference>
<organism evidence="4 5">
    <name type="scientific">Bifidobacterium goeldii</name>
    <dbReference type="NCBI Taxonomy" id="2306975"/>
    <lineage>
        <taxon>Bacteria</taxon>
        <taxon>Bacillati</taxon>
        <taxon>Actinomycetota</taxon>
        <taxon>Actinomycetes</taxon>
        <taxon>Bifidobacteriales</taxon>
        <taxon>Bifidobacteriaceae</taxon>
        <taxon>Bifidobacterium</taxon>
    </lineage>
</organism>
<reference evidence="4 5" key="1">
    <citation type="submission" date="2018-09" db="EMBL/GenBank/DDBJ databases">
        <title>Characterization of the phylogenetic diversity of five novel species belonging to the genus Bifidobacterium.</title>
        <authorList>
            <person name="Lugli G.A."/>
            <person name="Duranti S."/>
            <person name="Milani C."/>
        </authorList>
    </citation>
    <scope>NUCLEOTIDE SEQUENCE [LARGE SCALE GENOMIC DNA]</scope>
    <source>
        <strain evidence="4 5">2034B</strain>
    </source>
</reference>
<dbReference type="Pfam" id="PF00293">
    <property type="entry name" value="NUDIX"/>
    <property type="match status" value="1"/>
</dbReference>
<dbReference type="InterPro" id="IPR036388">
    <property type="entry name" value="WH-like_DNA-bd_sf"/>
</dbReference>
<dbReference type="InterPro" id="IPR054105">
    <property type="entry name" value="WHD_NrtR"/>
</dbReference>
<name>A0A430FN26_9BIFI</name>
<dbReference type="Pfam" id="PF21906">
    <property type="entry name" value="WHD_NrtR"/>
    <property type="match status" value="1"/>
</dbReference>
<feature type="region of interest" description="Disordered" evidence="1">
    <location>
        <begin position="260"/>
        <end position="296"/>
    </location>
</feature>
<dbReference type="InterPro" id="IPR000086">
    <property type="entry name" value="NUDIX_hydrolase_dom"/>
</dbReference>
<dbReference type="Gene3D" id="1.10.10.10">
    <property type="entry name" value="Winged helix-like DNA-binding domain superfamily/Winged helix DNA-binding domain"/>
    <property type="match status" value="1"/>
</dbReference>
<feature type="domain" description="NrtR DNA-binding winged helix" evidence="3">
    <location>
        <begin position="196"/>
        <end position="253"/>
    </location>
</feature>
<gene>
    <name evidence="4" type="ORF">D2E25_0527</name>
</gene>
<proteinExistence type="predicted"/>
<keyword evidence="4" id="KW-0378">Hydrolase</keyword>
<dbReference type="InterPro" id="IPR015797">
    <property type="entry name" value="NUDIX_hydrolase-like_dom_sf"/>
</dbReference>
<sequence>MTQVTMEYGDDTAFDERSMTISGVVGNVSERRRRPPQVGVSVVILALGPGKTDSDSGADDADSSGRSRLWLPLVRRTKQPYLGDWALPGGGLRADLSLERSAYLALESTTDLHPAYLEQLHTFGGPERSHGGLPMVSIVYWALVGRAETRDFAPSDNVRWFAQDELPPLAFDHRAIIDHALQRLRERIEYPDLVTRLVGPEFTLRQLHNVAEAVTGEDIDLANFRRRMLASGRLEETGTKVREGRQRPAAAYRYVPVPGEQRWSMTPDSALSMTSGTRRDDPDDALGPLMTDTPKR</sequence>
<dbReference type="EMBL" id="QXGL01000001">
    <property type="protein sequence ID" value="RSX54219.1"/>
    <property type="molecule type" value="Genomic_DNA"/>
</dbReference>
<evidence type="ECO:0000256" key="1">
    <source>
        <dbReference type="SAM" id="MobiDB-lite"/>
    </source>
</evidence>
<dbReference type="GO" id="GO:0016787">
    <property type="term" value="F:hydrolase activity"/>
    <property type="evidence" value="ECO:0007669"/>
    <property type="project" value="UniProtKB-KW"/>
</dbReference>
<dbReference type="SUPFAM" id="SSF55811">
    <property type="entry name" value="Nudix"/>
    <property type="match status" value="1"/>
</dbReference>
<comment type="caution">
    <text evidence="4">The sequence shown here is derived from an EMBL/GenBank/DDBJ whole genome shotgun (WGS) entry which is preliminary data.</text>
</comment>
<dbReference type="PANTHER" id="PTHR43736:SF4">
    <property type="entry name" value="SLR1690 PROTEIN"/>
    <property type="match status" value="1"/>
</dbReference>
<keyword evidence="5" id="KW-1185">Reference proteome</keyword>
<dbReference type="CDD" id="cd18873">
    <property type="entry name" value="NUDIX_NadM_like"/>
    <property type="match status" value="1"/>
</dbReference>
<dbReference type="Gene3D" id="3.90.79.10">
    <property type="entry name" value="Nucleoside Triphosphate Pyrophosphohydrolase"/>
    <property type="match status" value="1"/>
</dbReference>
<dbReference type="SUPFAM" id="SSF46785">
    <property type="entry name" value="Winged helix' DNA-binding domain"/>
    <property type="match status" value="1"/>
</dbReference>
<dbReference type="AlphaFoldDB" id="A0A430FN26"/>
<evidence type="ECO:0000313" key="4">
    <source>
        <dbReference type="EMBL" id="RSX54219.1"/>
    </source>
</evidence>
<evidence type="ECO:0000313" key="5">
    <source>
        <dbReference type="Proteomes" id="UP000287533"/>
    </source>
</evidence>